<dbReference type="Proteomes" id="UP001497480">
    <property type="component" value="Unassembled WGS sequence"/>
</dbReference>
<evidence type="ECO:0000256" key="5">
    <source>
        <dbReference type="ARBA" id="ARBA00023163"/>
    </source>
</evidence>
<gene>
    <name evidence="10" type="ORF">LLUT_LOCUS25568</name>
</gene>
<evidence type="ECO:0000256" key="4">
    <source>
        <dbReference type="ARBA" id="ARBA00023015"/>
    </source>
</evidence>
<dbReference type="GO" id="GO:0006397">
    <property type="term" value="P:mRNA processing"/>
    <property type="evidence" value="ECO:0007669"/>
    <property type="project" value="UniProtKB-KW"/>
</dbReference>
<evidence type="ECO:0000313" key="10">
    <source>
        <dbReference type="EMBL" id="CAL0324508.1"/>
    </source>
</evidence>
<comment type="caution">
    <text evidence="10">The sequence shown here is derived from an EMBL/GenBank/DDBJ whole genome shotgun (WGS) entry which is preliminary data.</text>
</comment>
<evidence type="ECO:0000256" key="8">
    <source>
        <dbReference type="SAM" id="MobiDB-lite"/>
    </source>
</evidence>
<feature type="compositionally biased region" description="Acidic residues" evidence="8">
    <location>
        <begin position="350"/>
        <end position="372"/>
    </location>
</feature>
<feature type="region of interest" description="Disordered" evidence="8">
    <location>
        <begin position="173"/>
        <end position="192"/>
    </location>
</feature>
<keyword evidence="4" id="KW-0805">Transcription regulation</keyword>
<comment type="similarity">
    <text evidence="2">Belongs to the pinin family.</text>
</comment>
<dbReference type="Pfam" id="PF04696">
    <property type="entry name" value="Pinin_SDK_memA"/>
    <property type="match status" value="1"/>
</dbReference>
<feature type="region of interest" description="Disordered" evidence="8">
    <location>
        <begin position="308"/>
        <end position="403"/>
    </location>
</feature>
<name>A0AAV1XUF8_LUPLU</name>
<protein>
    <recommendedName>
        <fullName evidence="9">Pinin/SDK/MemA protein domain-containing protein</fullName>
    </recommendedName>
</protein>
<sequence length="403" mass="46551">MAVEKTEEELRKEINELLHQQREITERLRDPRGLRRGGTFTALAPRNGARQRPFLSHGERIESEDQPPAKRRLSSAIVKVVEDGELVQDDDVAVNTNGIVTASHSDSRPFHPLNRTSRMDSDIPPAKHVPRVLPKNEDSRSVNRNKRMLGQLLGTLEKFRKEDMQLSGTEAYMRRSNSLQRAEQRAREESERLRIEEREQIAEKRKRDLTLRARVAAKTEEKKLELLFLQWSEHHKKLSNFIRTTAEPPIYYLPKKPWDDESAASSAKSKEEAFLEWKNARREELSEYQKQIDEQYLANVEKDMERWQNARKARKGNNDQDLQESMDKELDTHRLEHGPKKRKIPGGSNNEDDDVEDINVGEDDMMDDVLEDDSGRRVDETSVAEAGNSMADSAAHSDNVDLK</sequence>
<keyword evidence="3" id="KW-0507">mRNA processing</keyword>
<dbReference type="PANTHER" id="PTHR12707:SF0">
    <property type="entry name" value="PININ"/>
    <property type="match status" value="1"/>
</dbReference>
<dbReference type="AlphaFoldDB" id="A0AAV1XUF8"/>
<dbReference type="GO" id="GO:0071013">
    <property type="term" value="C:catalytic step 2 spliceosome"/>
    <property type="evidence" value="ECO:0007669"/>
    <property type="project" value="TreeGrafter"/>
</dbReference>
<keyword evidence="6" id="KW-0508">mRNA splicing</keyword>
<evidence type="ECO:0000256" key="1">
    <source>
        <dbReference type="ARBA" id="ARBA00004123"/>
    </source>
</evidence>
<evidence type="ECO:0000256" key="7">
    <source>
        <dbReference type="ARBA" id="ARBA00023242"/>
    </source>
</evidence>
<feature type="domain" description="Pinin/SDK/MemA protein" evidence="9">
    <location>
        <begin position="140"/>
        <end position="262"/>
    </location>
</feature>
<keyword evidence="11" id="KW-1185">Reference proteome</keyword>
<dbReference type="GO" id="GO:0008380">
    <property type="term" value="P:RNA splicing"/>
    <property type="evidence" value="ECO:0007669"/>
    <property type="project" value="UniProtKB-KW"/>
</dbReference>
<accession>A0AAV1XUF8</accession>
<dbReference type="EMBL" id="CAXHTB010000018">
    <property type="protein sequence ID" value="CAL0324508.1"/>
    <property type="molecule type" value="Genomic_DNA"/>
</dbReference>
<feature type="region of interest" description="Disordered" evidence="8">
    <location>
        <begin position="30"/>
        <end position="70"/>
    </location>
</feature>
<evidence type="ECO:0000313" key="11">
    <source>
        <dbReference type="Proteomes" id="UP001497480"/>
    </source>
</evidence>
<dbReference type="InterPro" id="IPR006786">
    <property type="entry name" value="Pinin_SDK_MemA"/>
</dbReference>
<proteinExistence type="inferred from homology"/>
<evidence type="ECO:0000256" key="3">
    <source>
        <dbReference type="ARBA" id="ARBA00022664"/>
    </source>
</evidence>
<reference evidence="10 11" key="1">
    <citation type="submission" date="2024-03" db="EMBL/GenBank/DDBJ databases">
        <authorList>
            <person name="Martinez-Hernandez J."/>
        </authorList>
    </citation>
    <scope>NUCLEOTIDE SEQUENCE [LARGE SCALE GENOMIC DNA]</scope>
</reference>
<evidence type="ECO:0000259" key="9">
    <source>
        <dbReference type="Pfam" id="PF04696"/>
    </source>
</evidence>
<feature type="compositionally biased region" description="Basic and acidic residues" evidence="8">
    <location>
        <begin position="325"/>
        <end position="338"/>
    </location>
</feature>
<comment type="subcellular location">
    <subcellularLocation>
        <location evidence="1">Nucleus</location>
    </subcellularLocation>
</comment>
<dbReference type="PANTHER" id="PTHR12707">
    <property type="entry name" value="PINN"/>
    <property type="match status" value="1"/>
</dbReference>
<feature type="compositionally biased region" description="Basic and acidic residues" evidence="8">
    <location>
        <begin position="182"/>
        <end position="192"/>
    </location>
</feature>
<dbReference type="InterPro" id="IPR039853">
    <property type="entry name" value="Pinin"/>
</dbReference>
<keyword evidence="7" id="KW-0539">Nucleus</keyword>
<evidence type="ECO:0000256" key="2">
    <source>
        <dbReference type="ARBA" id="ARBA00010386"/>
    </source>
</evidence>
<keyword evidence="5" id="KW-0804">Transcription</keyword>
<evidence type="ECO:0000256" key="6">
    <source>
        <dbReference type="ARBA" id="ARBA00023187"/>
    </source>
</evidence>
<organism evidence="10 11">
    <name type="scientific">Lupinus luteus</name>
    <name type="common">European yellow lupine</name>
    <dbReference type="NCBI Taxonomy" id="3873"/>
    <lineage>
        <taxon>Eukaryota</taxon>
        <taxon>Viridiplantae</taxon>
        <taxon>Streptophyta</taxon>
        <taxon>Embryophyta</taxon>
        <taxon>Tracheophyta</taxon>
        <taxon>Spermatophyta</taxon>
        <taxon>Magnoliopsida</taxon>
        <taxon>eudicotyledons</taxon>
        <taxon>Gunneridae</taxon>
        <taxon>Pentapetalae</taxon>
        <taxon>rosids</taxon>
        <taxon>fabids</taxon>
        <taxon>Fabales</taxon>
        <taxon>Fabaceae</taxon>
        <taxon>Papilionoideae</taxon>
        <taxon>50 kb inversion clade</taxon>
        <taxon>genistoids sensu lato</taxon>
        <taxon>core genistoids</taxon>
        <taxon>Genisteae</taxon>
        <taxon>Lupinus</taxon>
    </lineage>
</organism>
<feature type="region of interest" description="Disordered" evidence="8">
    <location>
        <begin position="103"/>
        <end position="140"/>
    </location>
</feature>